<dbReference type="InterPro" id="IPR036188">
    <property type="entry name" value="FAD/NAD-bd_sf"/>
</dbReference>
<dbReference type="Gene3D" id="3.30.390.30">
    <property type="match status" value="1"/>
</dbReference>
<feature type="domain" description="Pyridine nucleotide-disulphide oxidoreductase dimerisation" evidence="8">
    <location>
        <begin position="337"/>
        <end position="432"/>
    </location>
</feature>
<evidence type="ECO:0000256" key="4">
    <source>
        <dbReference type="ARBA" id="ARBA00022827"/>
    </source>
</evidence>
<sequence length="454" mass="49240">MEAFTMKVIIVGATHAGTFAAQQILTEHPDYDVTVYERNDNLSFLSCGIALWVGGHVSDPDKMFYSSPEALAKLGADMEMKHDVTDIDTDNQTVTVKDLESGEVSEVAYDKLVVTTGSWPVIPPIDGIDNKNVYLCKNWTNANELKNLAGKIKSAVVIGAGYIGAELAEQYALTGKQVTLIDGLPRVLAKNFDKDITDRVEKEYTDHGVKLALGEMVTGFSGDDQVTVTTDKGSYTADIAILCTGFRPNTGLMKDKVDMLPNGAIVTDEYMQTSLPNVFAAGDSAAVHYNPTHKNDYIPLATNAVRQGILVGHNIEKPTVKYLGTQSSSAVELFGKTIAASGLTTEGAKARNVDVDSVTIEQDYRPDFMLSTTPVQCSLTWDPETHRVLGGAFYSDHDVSQSANVISMAIQTEMTIETLSMVDMLFQPNFDQPLNWINAVAMAAVAKANEKVTN</sequence>
<comment type="cofactor">
    <cofactor evidence="1">
        <name>FAD</name>
        <dbReference type="ChEBI" id="CHEBI:57692"/>
    </cofactor>
</comment>
<dbReference type="InterPro" id="IPR016156">
    <property type="entry name" value="FAD/NAD-linked_Rdtase_dimer_sf"/>
</dbReference>
<dbReference type="Pfam" id="PF02852">
    <property type="entry name" value="Pyr_redox_dim"/>
    <property type="match status" value="1"/>
</dbReference>
<dbReference type="EMBL" id="AZFF01000009">
    <property type="protein sequence ID" value="KRL54369.1"/>
    <property type="molecule type" value="Genomic_DNA"/>
</dbReference>
<comment type="caution">
    <text evidence="10">The sequence shown here is derived from an EMBL/GenBank/DDBJ whole genome shotgun (WGS) entry which is preliminary data.</text>
</comment>
<organism evidence="10 11">
    <name type="scientific">Furfurilactobacillus rossiae DSM 15814</name>
    <dbReference type="NCBI Taxonomy" id="1114972"/>
    <lineage>
        <taxon>Bacteria</taxon>
        <taxon>Bacillati</taxon>
        <taxon>Bacillota</taxon>
        <taxon>Bacilli</taxon>
        <taxon>Lactobacillales</taxon>
        <taxon>Lactobacillaceae</taxon>
        <taxon>Furfurilactobacillus</taxon>
    </lineage>
</organism>
<dbReference type="SUPFAM" id="SSF55424">
    <property type="entry name" value="FAD/NAD-linked reductases, dimerisation (C-terminal) domain"/>
    <property type="match status" value="1"/>
</dbReference>
<keyword evidence="4" id="KW-0274">FAD</keyword>
<comment type="similarity">
    <text evidence="2">Belongs to the class-III pyridine nucleotide-disulfide oxidoreductase family.</text>
</comment>
<dbReference type="InterPro" id="IPR004099">
    <property type="entry name" value="Pyr_nucl-diS_OxRdtase_dimer"/>
</dbReference>
<reference evidence="10 11" key="1">
    <citation type="journal article" date="2015" name="Genome Announc.">
        <title>Expanding the biotechnology potential of lactobacilli through comparative genomics of 213 strains and associated genera.</title>
        <authorList>
            <person name="Sun Z."/>
            <person name="Harris H.M."/>
            <person name="McCann A."/>
            <person name="Guo C."/>
            <person name="Argimon S."/>
            <person name="Zhang W."/>
            <person name="Yang X."/>
            <person name="Jeffery I.B."/>
            <person name="Cooney J.C."/>
            <person name="Kagawa T.F."/>
            <person name="Liu W."/>
            <person name="Song Y."/>
            <person name="Salvetti E."/>
            <person name="Wrobel A."/>
            <person name="Rasinkangas P."/>
            <person name="Parkhill J."/>
            <person name="Rea M.C."/>
            <person name="O'Sullivan O."/>
            <person name="Ritari J."/>
            <person name="Douillard F.P."/>
            <person name="Paul Ross R."/>
            <person name="Yang R."/>
            <person name="Briner A.E."/>
            <person name="Felis G.E."/>
            <person name="de Vos W.M."/>
            <person name="Barrangou R."/>
            <person name="Klaenhammer T.R."/>
            <person name="Caufield P.W."/>
            <person name="Cui Y."/>
            <person name="Zhang H."/>
            <person name="O'Toole P.W."/>
        </authorList>
    </citation>
    <scope>NUCLEOTIDE SEQUENCE [LARGE SCALE GENOMIC DNA]</scope>
    <source>
        <strain evidence="10 11">DSM 15814</strain>
    </source>
</reference>
<keyword evidence="7" id="KW-0676">Redox-active center</keyword>
<dbReference type="PANTHER" id="PTHR43429">
    <property type="entry name" value="PYRIDINE NUCLEOTIDE-DISULFIDE OXIDOREDUCTASE DOMAIN-CONTAINING"/>
    <property type="match status" value="1"/>
</dbReference>
<keyword evidence="11" id="KW-1185">Reference proteome</keyword>
<evidence type="ECO:0000256" key="2">
    <source>
        <dbReference type="ARBA" id="ARBA00009130"/>
    </source>
</evidence>
<evidence type="ECO:0000256" key="6">
    <source>
        <dbReference type="ARBA" id="ARBA00023097"/>
    </source>
</evidence>
<dbReference type="Pfam" id="PF07992">
    <property type="entry name" value="Pyr_redox_2"/>
    <property type="match status" value="1"/>
</dbReference>
<keyword evidence="5" id="KW-0560">Oxidoreductase</keyword>
<feature type="domain" description="FAD/NAD(P)-binding" evidence="9">
    <location>
        <begin position="6"/>
        <end position="308"/>
    </location>
</feature>
<proteinExistence type="inferred from homology"/>
<evidence type="ECO:0000259" key="8">
    <source>
        <dbReference type="Pfam" id="PF02852"/>
    </source>
</evidence>
<dbReference type="Gene3D" id="3.50.50.60">
    <property type="entry name" value="FAD/NAD(P)-binding domain"/>
    <property type="match status" value="2"/>
</dbReference>
<dbReference type="InterPro" id="IPR050260">
    <property type="entry name" value="FAD-bd_OxRdtase"/>
</dbReference>
<dbReference type="Proteomes" id="UP000051999">
    <property type="component" value="Unassembled WGS sequence"/>
</dbReference>
<evidence type="ECO:0000256" key="1">
    <source>
        <dbReference type="ARBA" id="ARBA00001974"/>
    </source>
</evidence>
<keyword evidence="3" id="KW-0285">Flavoprotein</keyword>
<dbReference type="AlphaFoldDB" id="A0A0R1RCM1"/>
<accession>A0A0R1RCM1</accession>
<evidence type="ECO:0000259" key="9">
    <source>
        <dbReference type="Pfam" id="PF07992"/>
    </source>
</evidence>
<dbReference type="GO" id="GO:0016491">
    <property type="term" value="F:oxidoreductase activity"/>
    <property type="evidence" value="ECO:0007669"/>
    <property type="project" value="UniProtKB-KW"/>
</dbReference>
<evidence type="ECO:0000313" key="10">
    <source>
        <dbReference type="EMBL" id="KRL54369.1"/>
    </source>
</evidence>
<dbReference type="eggNOG" id="COG0446">
    <property type="taxonomic scope" value="Bacteria"/>
</dbReference>
<evidence type="ECO:0000256" key="7">
    <source>
        <dbReference type="ARBA" id="ARBA00023284"/>
    </source>
</evidence>
<evidence type="ECO:0000313" key="11">
    <source>
        <dbReference type="Proteomes" id="UP000051999"/>
    </source>
</evidence>
<dbReference type="PRINTS" id="PR00368">
    <property type="entry name" value="FADPNR"/>
</dbReference>
<dbReference type="STRING" id="1114972.FD35_GL002711"/>
<dbReference type="InterPro" id="IPR023753">
    <property type="entry name" value="FAD/NAD-binding_dom"/>
</dbReference>
<keyword evidence="6" id="KW-0558">Oxidation</keyword>
<dbReference type="PATRIC" id="fig|1114972.6.peg.2778"/>
<evidence type="ECO:0000256" key="5">
    <source>
        <dbReference type="ARBA" id="ARBA00023002"/>
    </source>
</evidence>
<dbReference type="PRINTS" id="PR00411">
    <property type="entry name" value="PNDRDTASEI"/>
</dbReference>
<dbReference type="SUPFAM" id="SSF51905">
    <property type="entry name" value="FAD/NAD(P)-binding domain"/>
    <property type="match status" value="1"/>
</dbReference>
<gene>
    <name evidence="10" type="ORF">FD35_GL002711</name>
</gene>
<protein>
    <submittedName>
        <fullName evidence="10">NADH oxidase</fullName>
    </submittedName>
</protein>
<evidence type="ECO:0000256" key="3">
    <source>
        <dbReference type="ARBA" id="ARBA00022630"/>
    </source>
</evidence>
<name>A0A0R1RCM1_9LACO</name>
<dbReference type="PANTHER" id="PTHR43429:SF1">
    <property type="entry name" value="NAD(P)H SULFUR OXIDOREDUCTASE (COA-DEPENDENT)"/>
    <property type="match status" value="1"/>
</dbReference>